<feature type="transmembrane region" description="Helical" evidence="1">
    <location>
        <begin position="38"/>
        <end position="57"/>
    </location>
</feature>
<feature type="transmembrane region" description="Helical" evidence="1">
    <location>
        <begin position="108"/>
        <end position="126"/>
    </location>
</feature>
<feature type="transmembrane region" description="Helical" evidence="1">
    <location>
        <begin position="85"/>
        <end position="103"/>
    </location>
</feature>
<evidence type="ECO:0000313" key="4">
    <source>
        <dbReference type="Proteomes" id="UP001596180"/>
    </source>
</evidence>
<accession>A0ABW1E4D9</accession>
<reference evidence="4" key="1">
    <citation type="journal article" date="2019" name="Int. J. Syst. Evol. Microbiol.">
        <title>The Global Catalogue of Microorganisms (GCM) 10K type strain sequencing project: providing services to taxonomists for standard genome sequencing and annotation.</title>
        <authorList>
            <consortium name="The Broad Institute Genomics Platform"/>
            <consortium name="The Broad Institute Genome Sequencing Center for Infectious Disease"/>
            <person name="Wu L."/>
            <person name="Ma J."/>
        </authorList>
    </citation>
    <scope>NUCLEOTIDE SEQUENCE [LARGE SCALE GENOMIC DNA]</scope>
    <source>
        <strain evidence="4">JCM 10411</strain>
    </source>
</reference>
<name>A0ABW1E4D9_9ACTN</name>
<dbReference type="InterPro" id="IPR006976">
    <property type="entry name" value="VanZ-like"/>
</dbReference>
<feature type="transmembrane region" description="Helical" evidence="1">
    <location>
        <begin position="138"/>
        <end position="158"/>
    </location>
</feature>
<evidence type="ECO:0000259" key="2">
    <source>
        <dbReference type="Pfam" id="PF04892"/>
    </source>
</evidence>
<feature type="transmembrane region" description="Helical" evidence="1">
    <location>
        <begin position="12"/>
        <end position="31"/>
    </location>
</feature>
<organism evidence="3 4">
    <name type="scientific">Streptomyces chlorus</name>
    <dbReference type="NCBI Taxonomy" id="887452"/>
    <lineage>
        <taxon>Bacteria</taxon>
        <taxon>Bacillati</taxon>
        <taxon>Actinomycetota</taxon>
        <taxon>Actinomycetes</taxon>
        <taxon>Kitasatosporales</taxon>
        <taxon>Streptomycetaceae</taxon>
        <taxon>Streptomyces</taxon>
    </lineage>
</organism>
<keyword evidence="1" id="KW-0812">Transmembrane</keyword>
<comment type="caution">
    <text evidence="3">The sequence shown here is derived from an EMBL/GenBank/DDBJ whole genome shotgun (WGS) entry which is preliminary data.</text>
</comment>
<sequence>MIEASISALPGLIPVLLVSVLLFGGCAALLARARNWPVAAASLWTASLVAVLVVTLLPGGAGDTLASVSCNAGPSVRGMVTTTSGRLNILLFVPLGLFGVLLFRRPLAVLTGGIALTGTVELLQALLPLGRACSHEDLLMNCAGGFLGTVLGTVWLRARQGRWPLMRRDGLMGGGLLILTTVALTATFHFAVPSVAGGAGVVAPTAEQEEWGRRAAADLYGPDATVVKVQLREGFADVPTRVDVSTDQGSLTLVWPEKKLISASSYNNRDDEGSLSPGDVKKAGEGFARGWYAEEVKGSEATFDQLGDGTSKGPYILSYRRYRDEVLMPMRLDITVSSAGRIMSVTARPEPDPALEDPEIAHEEAQRRAEEMSPGFTAGETFLIAQKVYEQWRPVWIVNLLPKGVQADEGDGTVVYLDAISGTPVERQE</sequence>
<evidence type="ECO:0000256" key="1">
    <source>
        <dbReference type="SAM" id="Phobius"/>
    </source>
</evidence>
<keyword evidence="4" id="KW-1185">Reference proteome</keyword>
<dbReference type="EMBL" id="JBHSOA010000074">
    <property type="protein sequence ID" value="MFC5855728.1"/>
    <property type="molecule type" value="Genomic_DNA"/>
</dbReference>
<gene>
    <name evidence="3" type="ORF">ACFPZI_29315</name>
</gene>
<evidence type="ECO:0000313" key="3">
    <source>
        <dbReference type="EMBL" id="MFC5855728.1"/>
    </source>
</evidence>
<dbReference type="RefSeq" id="WP_381369214.1">
    <property type="nucleotide sequence ID" value="NZ_JBHSOA010000074.1"/>
</dbReference>
<dbReference type="Proteomes" id="UP001596180">
    <property type="component" value="Unassembled WGS sequence"/>
</dbReference>
<proteinExistence type="predicted"/>
<keyword evidence="1" id="KW-1133">Transmembrane helix</keyword>
<feature type="transmembrane region" description="Helical" evidence="1">
    <location>
        <begin position="170"/>
        <end position="192"/>
    </location>
</feature>
<keyword evidence="1" id="KW-0472">Membrane</keyword>
<dbReference type="Pfam" id="PF04892">
    <property type="entry name" value="VanZ"/>
    <property type="match status" value="1"/>
</dbReference>
<feature type="domain" description="VanZ-like" evidence="2">
    <location>
        <begin position="87"/>
        <end position="153"/>
    </location>
</feature>
<protein>
    <submittedName>
        <fullName evidence="3">VanZ family protein</fullName>
    </submittedName>
</protein>